<proteinExistence type="predicted"/>
<dbReference type="EMBL" id="JACAZI010000036">
    <property type="protein sequence ID" value="KAF7328380.1"/>
    <property type="molecule type" value="Genomic_DNA"/>
</dbReference>
<evidence type="ECO:0000313" key="1">
    <source>
        <dbReference type="EMBL" id="KAF7328380.1"/>
    </source>
</evidence>
<protein>
    <submittedName>
        <fullName evidence="1">Uncharacterized protein</fullName>
    </submittedName>
</protein>
<dbReference type="AlphaFoldDB" id="A0A8H6U2H1"/>
<dbReference type="InterPro" id="IPR032675">
    <property type="entry name" value="LRR_dom_sf"/>
</dbReference>
<organism evidence="1 2">
    <name type="scientific">Mycena venus</name>
    <dbReference type="NCBI Taxonomy" id="2733690"/>
    <lineage>
        <taxon>Eukaryota</taxon>
        <taxon>Fungi</taxon>
        <taxon>Dikarya</taxon>
        <taxon>Basidiomycota</taxon>
        <taxon>Agaricomycotina</taxon>
        <taxon>Agaricomycetes</taxon>
        <taxon>Agaricomycetidae</taxon>
        <taxon>Agaricales</taxon>
        <taxon>Marasmiineae</taxon>
        <taxon>Mycenaceae</taxon>
        <taxon>Mycena</taxon>
    </lineage>
</organism>
<gene>
    <name evidence="1" type="ORF">MVEN_02553600</name>
</gene>
<dbReference type="OrthoDB" id="3055845at2759"/>
<dbReference type="Gene3D" id="3.80.10.10">
    <property type="entry name" value="Ribonuclease Inhibitor"/>
    <property type="match status" value="1"/>
</dbReference>
<keyword evidence="2" id="KW-1185">Reference proteome</keyword>
<sequence>MHRCLQILEILEETFVHFGYPESADSKALATLARTCKPFQNPALNILWQHQSTLMNLLRCLPEDALDRTATQTPRFLRPLVAADWNRPREYAHRVKEFVASHWFNSMAEILPALAESFPNSSFLPNLVHLEWDGRQCQSMDLLLSPTLQKINVVCSSSAVELAHLSDWARKYHGTLKEVEIWFMLLPGGQNDVTAGVKMCALIRELREVESLKIQQELDHESLVHVARLESMHILSVPSLEVGAPVSSDVGTWFPNLQVVHIGSISPSSAVHFLRRSADAPFENISLGFYPYASPGEMELLASTLTSCERARPALHSLKLVNHSHVEDEPGDRRTFTSQFLRTLYCFQNLRQLHLVSWRGCDFDDEDLSDLAHAWPHLTVLALQNGTRISEEPPRVTFHSLLTLAAHCPYLESLEIEFDSRNVPSHTTEDGSSPIRQTSLKSLDVLHSAILAADVSHIADCLSTLFPNLCEIHTAAEPWLEPEEIEDALLDEEIEYHWRWRELGENMNTAREEGR</sequence>
<evidence type="ECO:0000313" key="2">
    <source>
        <dbReference type="Proteomes" id="UP000620124"/>
    </source>
</evidence>
<dbReference type="SUPFAM" id="SSF52047">
    <property type="entry name" value="RNI-like"/>
    <property type="match status" value="1"/>
</dbReference>
<dbReference type="GO" id="GO:0031146">
    <property type="term" value="P:SCF-dependent proteasomal ubiquitin-dependent protein catabolic process"/>
    <property type="evidence" value="ECO:0007669"/>
    <property type="project" value="TreeGrafter"/>
</dbReference>
<name>A0A8H6U2H1_9AGAR</name>
<accession>A0A8H6U2H1</accession>
<comment type="caution">
    <text evidence="1">The sequence shown here is derived from an EMBL/GenBank/DDBJ whole genome shotgun (WGS) entry which is preliminary data.</text>
</comment>
<dbReference type="GO" id="GO:0019005">
    <property type="term" value="C:SCF ubiquitin ligase complex"/>
    <property type="evidence" value="ECO:0007669"/>
    <property type="project" value="TreeGrafter"/>
</dbReference>
<dbReference type="Proteomes" id="UP000620124">
    <property type="component" value="Unassembled WGS sequence"/>
</dbReference>
<dbReference type="PANTHER" id="PTHR13318">
    <property type="entry name" value="PARTNER OF PAIRED, ISOFORM B-RELATED"/>
    <property type="match status" value="1"/>
</dbReference>
<reference evidence="1" key="1">
    <citation type="submission" date="2020-05" db="EMBL/GenBank/DDBJ databases">
        <title>Mycena genomes resolve the evolution of fungal bioluminescence.</title>
        <authorList>
            <person name="Tsai I.J."/>
        </authorList>
    </citation>
    <scope>NUCLEOTIDE SEQUENCE</scope>
    <source>
        <strain evidence="1">CCC161011</strain>
    </source>
</reference>